<keyword evidence="1" id="KW-0732">Signal</keyword>
<dbReference type="WBParaSite" id="Hba_00394">
    <property type="protein sequence ID" value="Hba_00394"/>
    <property type="gene ID" value="Hba_00394"/>
</dbReference>
<dbReference type="Proteomes" id="UP000095283">
    <property type="component" value="Unplaced"/>
</dbReference>
<feature type="signal peptide" evidence="1">
    <location>
        <begin position="1"/>
        <end position="18"/>
    </location>
</feature>
<dbReference type="InterPro" id="IPR037256">
    <property type="entry name" value="ASC_dom_sf"/>
</dbReference>
<dbReference type="Gene3D" id="2.20.25.290">
    <property type="match status" value="1"/>
</dbReference>
<feature type="chain" id="PRO_5009310472" evidence="1">
    <location>
        <begin position="19"/>
        <end position="89"/>
    </location>
</feature>
<protein>
    <submittedName>
        <fullName evidence="3">Secreted protein</fullName>
    </submittedName>
</protein>
<evidence type="ECO:0000313" key="3">
    <source>
        <dbReference type="WBParaSite" id="Hba_00394"/>
    </source>
</evidence>
<dbReference type="SUPFAM" id="SSF160219">
    <property type="entry name" value="AMPKBI-like"/>
    <property type="match status" value="1"/>
</dbReference>
<organism evidence="2 3">
    <name type="scientific">Heterorhabditis bacteriophora</name>
    <name type="common">Entomopathogenic nematode worm</name>
    <dbReference type="NCBI Taxonomy" id="37862"/>
    <lineage>
        <taxon>Eukaryota</taxon>
        <taxon>Metazoa</taxon>
        <taxon>Ecdysozoa</taxon>
        <taxon>Nematoda</taxon>
        <taxon>Chromadorea</taxon>
        <taxon>Rhabditida</taxon>
        <taxon>Rhabditina</taxon>
        <taxon>Rhabditomorpha</taxon>
        <taxon>Strongyloidea</taxon>
        <taxon>Heterorhabditidae</taxon>
        <taxon>Heterorhabditis</taxon>
    </lineage>
</organism>
<keyword evidence="2" id="KW-1185">Reference proteome</keyword>
<sequence>MRWIEIWHLLMLVRQCVALLTTNLHTTLQMTGMHFSLEFRTCFSLLALIRLKSSWSDILSHMLRIVLNLFVDIYRYRKKYVTTLLYKPI</sequence>
<evidence type="ECO:0000256" key="1">
    <source>
        <dbReference type="SAM" id="SignalP"/>
    </source>
</evidence>
<dbReference type="AlphaFoldDB" id="A0A1I7W6Z8"/>
<accession>A0A1I7W6Z8</accession>
<name>A0A1I7W6Z8_HETBA</name>
<evidence type="ECO:0000313" key="2">
    <source>
        <dbReference type="Proteomes" id="UP000095283"/>
    </source>
</evidence>
<proteinExistence type="predicted"/>
<reference evidence="3" key="1">
    <citation type="submission" date="2016-11" db="UniProtKB">
        <authorList>
            <consortium name="WormBaseParasite"/>
        </authorList>
    </citation>
    <scope>IDENTIFICATION</scope>
</reference>